<dbReference type="SUPFAM" id="SSF51735">
    <property type="entry name" value="NAD(P)-binding Rossmann-fold domains"/>
    <property type="match status" value="1"/>
</dbReference>
<comment type="caution">
    <text evidence="3">The sequence shown here is derived from an EMBL/GenBank/DDBJ whole genome shotgun (WGS) entry which is preliminary data.</text>
</comment>
<accession>A0AAN6Z5P3</accession>
<dbReference type="InterPro" id="IPR036291">
    <property type="entry name" value="NAD(P)-bd_dom_sf"/>
</dbReference>
<evidence type="ECO:0000256" key="1">
    <source>
        <dbReference type="ARBA" id="ARBA00006484"/>
    </source>
</evidence>
<protein>
    <submittedName>
        <fullName evidence="3">NAD(P)-binding protein</fullName>
    </submittedName>
</protein>
<sequence length="264" mass="28894">MAFHYKRVLLIGATSGIGAAMADKLILEGAKVIAVGRRQERLDAFVQKHGSEKASSVRFDVNDRAGMDAFVEGIVSNYPDLDCVVLNSGKQSLFRLSKPAEVDLDAFHEEMNTNFSRLVDLSMKFLPHLLQKPFPTALVVTGTNLAIIPAVLMPAYSASKAALNAFVMCLRRQNQGSNTKIIEIWPPLVQTELHDYMGPEVGRAMGMPVAEFIEKTWAQLTAGSEHVIVGGFGSEEAYRGMVKQRSDTFEAVSGMLLKNFGSKV</sequence>
<dbReference type="PANTHER" id="PTHR43669:SF15">
    <property type="entry name" value="OXIDOREDUCTASE, SHORT-CHAIN DEHYDROGENASE_REDUCTASE FAMILY (AFU_ORTHOLOGUE AFUA_1G01330)"/>
    <property type="match status" value="1"/>
</dbReference>
<dbReference type="EMBL" id="MU853225">
    <property type="protein sequence ID" value="KAK4126007.1"/>
    <property type="molecule type" value="Genomic_DNA"/>
</dbReference>
<evidence type="ECO:0000256" key="2">
    <source>
        <dbReference type="ARBA" id="ARBA00023002"/>
    </source>
</evidence>
<dbReference type="GO" id="GO:0016491">
    <property type="term" value="F:oxidoreductase activity"/>
    <property type="evidence" value="ECO:0007669"/>
    <property type="project" value="UniProtKB-KW"/>
</dbReference>
<evidence type="ECO:0000313" key="4">
    <source>
        <dbReference type="Proteomes" id="UP001302602"/>
    </source>
</evidence>
<dbReference type="GeneID" id="87832295"/>
<dbReference type="AlphaFoldDB" id="A0AAN6Z5P3"/>
<dbReference type="Gene3D" id="3.40.50.720">
    <property type="entry name" value="NAD(P)-binding Rossmann-like Domain"/>
    <property type="match status" value="1"/>
</dbReference>
<proteinExistence type="inferred from homology"/>
<dbReference type="PANTHER" id="PTHR43669">
    <property type="entry name" value="5-KETO-D-GLUCONATE 5-REDUCTASE"/>
    <property type="match status" value="1"/>
</dbReference>
<comment type="similarity">
    <text evidence="1">Belongs to the short-chain dehydrogenases/reductases (SDR) family.</text>
</comment>
<reference evidence="3" key="1">
    <citation type="journal article" date="2023" name="Mol. Phylogenet. Evol.">
        <title>Genome-scale phylogeny and comparative genomics of the fungal order Sordariales.</title>
        <authorList>
            <person name="Hensen N."/>
            <person name="Bonometti L."/>
            <person name="Westerberg I."/>
            <person name="Brannstrom I.O."/>
            <person name="Guillou S."/>
            <person name="Cros-Aarteil S."/>
            <person name="Calhoun S."/>
            <person name="Haridas S."/>
            <person name="Kuo A."/>
            <person name="Mondo S."/>
            <person name="Pangilinan J."/>
            <person name="Riley R."/>
            <person name="LaButti K."/>
            <person name="Andreopoulos B."/>
            <person name="Lipzen A."/>
            <person name="Chen C."/>
            <person name="Yan M."/>
            <person name="Daum C."/>
            <person name="Ng V."/>
            <person name="Clum A."/>
            <person name="Steindorff A."/>
            <person name="Ohm R.A."/>
            <person name="Martin F."/>
            <person name="Silar P."/>
            <person name="Natvig D.O."/>
            <person name="Lalanne C."/>
            <person name="Gautier V."/>
            <person name="Ament-Velasquez S.L."/>
            <person name="Kruys A."/>
            <person name="Hutchinson M.I."/>
            <person name="Powell A.J."/>
            <person name="Barry K."/>
            <person name="Miller A.N."/>
            <person name="Grigoriev I.V."/>
            <person name="Debuchy R."/>
            <person name="Gladieux P."/>
            <person name="Hiltunen Thoren M."/>
            <person name="Johannesson H."/>
        </authorList>
    </citation>
    <scope>NUCLEOTIDE SEQUENCE</scope>
    <source>
        <strain evidence="3">CBS 731.68</strain>
    </source>
</reference>
<organism evidence="3 4">
    <name type="scientific">Parathielavia appendiculata</name>
    <dbReference type="NCBI Taxonomy" id="2587402"/>
    <lineage>
        <taxon>Eukaryota</taxon>
        <taxon>Fungi</taxon>
        <taxon>Dikarya</taxon>
        <taxon>Ascomycota</taxon>
        <taxon>Pezizomycotina</taxon>
        <taxon>Sordariomycetes</taxon>
        <taxon>Sordariomycetidae</taxon>
        <taxon>Sordariales</taxon>
        <taxon>Chaetomiaceae</taxon>
        <taxon>Parathielavia</taxon>
    </lineage>
</organism>
<keyword evidence="4" id="KW-1185">Reference proteome</keyword>
<dbReference type="Pfam" id="PF00106">
    <property type="entry name" value="adh_short"/>
    <property type="match status" value="1"/>
</dbReference>
<reference evidence="3" key="2">
    <citation type="submission" date="2023-05" db="EMBL/GenBank/DDBJ databases">
        <authorList>
            <consortium name="Lawrence Berkeley National Laboratory"/>
            <person name="Steindorff A."/>
            <person name="Hensen N."/>
            <person name="Bonometti L."/>
            <person name="Westerberg I."/>
            <person name="Brannstrom I.O."/>
            <person name="Guillou S."/>
            <person name="Cros-Aarteil S."/>
            <person name="Calhoun S."/>
            <person name="Haridas S."/>
            <person name="Kuo A."/>
            <person name="Mondo S."/>
            <person name="Pangilinan J."/>
            <person name="Riley R."/>
            <person name="Labutti K."/>
            <person name="Andreopoulos B."/>
            <person name="Lipzen A."/>
            <person name="Chen C."/>
            <person name="Yanf M."/>
            <person name="Daum C."/>
            <person name="Ng V."/>
            <person name="Clum A."/>
            <person name="Ohm R."/>
            <person name="Martin F."/>
            <person name="Silar P."/>
            <person name="Natvig D."/>
            <person name="Lalanne C."/>
            <person name="Gautier V."/>
            <person name="Ament-Velasquez S.L."/>
            <person name="Kruys A."/>
            <person name="Hutchinson M.I."/>
            <person name="Powell A.J."/>
            <person name="Barry K."/>
            <person name="Miller A.N."/>
            <person name="Grigoriev I.V."/>
            <person name="Debuchy R."/>
            <person name="Gladieux P."/>
            <person name="Thoren M.H."/>
            <person name="Johannesson H."/>
        </authorList>
    </citation>
    <scope>NUCLEOTIDE SEQUENCE</scope>
    <source>
        <strain evidence="3">CBS 731.68</strain>
    </source>
</reference>
<dbReference type="RefSeq" id="XP_062649778.1">
    <property type="nucleotide sequence ID" value="XM_062795527.1"/>
</dbReference>
<dbReference type="PRINTS" id="PR00081">
    <property type="entry name" value="GDHRDH"/>
</dbReference>
<gene>
    <name evidence="3" type="ORF">N657DRAFT_670151</name>
</gene>
<dbReference type="Proteomes" id="UP001302602">
    <property type="component" value="Unassembled WGS sequence"/>
</dbReference>
<dbReference type="InterPro" id="IPR002347">
    <property type="entry name" value="SDR_fam"/>
</dbReference>
<keyword evidence="2" id="KW-0560">Oxidoreductase</keyword>
<evidence type="ECO:0000313" key="3">
    <source>
        <dbReference type="EMBL" id="KAK4126007.1"/>
    </source>
</evidence>
<name>A0AAN6Z5P3_9PEZI</name>